<evidence type="ECO:0008006" key="3">
    <source>
        <dbReference type="Google" id="ProtNLM"/>
    </source>
</evidence>
<protein>
    <recommendedName>
        <fullName evidence="3">Methyl-accepting chemotaxis protein</fullName>
    </recommendedName>
</protein>
<proteinExistence type="predicted"/>
<keyword evidence="2" id="KW-1185">Reference proteome</keyword>
<organism evidence="1 2">
    <name type="scientific">Dongia soli</name>
    <dbReference type="NCBI Taxonomy" id="600628"/>
    <lineage>
        <taxon>Bacteria</taxon>
        <taxon>Pseudomonadati</taxon>
        <taxon>Pseudomonadota</taxon>
        <taxon>Alphaproteobacteria</taxon>
        <taxon>Rhodospirillales</taxon>
        <taxon>Dongiaceae</taxon>
        <taxon>Dongia</taxon>
    </lineage>
</organism>
<evidence type="ECO:0000313" key="1">
    <source>
        <dbReference type="EMBL" id="MDY0884408.1"/>
    </source>
</evidence>
<dbReference type="EMBL" id="JAXCLW010000004">
    <property type="protein sequence ID" value="MDY0884408.1"/>
    <property type="molecule type" value="Genomic_DNA"/>
</dbReference>
<evidence type="ECO:0000313" key="2">
    <source>
        <dbReference type="Proteomes" id="UP001279642"/>
    </source>
</evidence>
<name>A0ABU5EDW8_9PROT</name>
<reference evidence="1 2" key="1">
    <citation type="journal article" date="2016" name="Antonie Van Leeuwenhoek">
        <title>Dongia soli sp. nov., isolated from soil from Dokdo, Korea.</title>
        <authorList>
            <person name="Kim D.U."/>
            <person name="Lee H."/>
            <person name="Kim H."/>
            <person name="Kim S.G."/>
            <person name="Ka J.O."/>
        </authorList>
    </citation>
    <scope>NUCLEOTIDE SEQUENCE [LARGE SCALE GENOMIC DNA]</scope>
    <source>
        <strain evidence="1 2">D78</strain>
    </source>
</reference>
<sequence>MTSSRVLDEALLPPKTASTLIEGTFVDIGGRLEGAMEILDRLGATFTRLQHELESEDLRTATRDMGKVAERISALANTSDDALEVLKGIAGMATAIDGRISQMRKAIKAVDVLAVNAKIAAAHISAAGEEFASFADEIGGALKVAQLNLDNFSQELAQLADIVRSAVTEQGSLRQRQAEAAFTVPRALSQSVDTIAARRQQAATTAASIQRKSAEVGRQIGVAVMALQIGDTTRQRIEHVEYAIGICKNFDKPDLIRQHIPNLAKLSNSERDLLIAAGCQLQDEQLLDTAKELDRLSCADGRRSARFKMSRGRPELGGIKARGVLRRAALLRKAISNWTRLRSASPKSEQSISIRPAAERAPRISVCTTSIFRMVTAFGNRMQIALCCCARSSITSYNRCPPTLDSNVIIKE</sequence>
<dbReference type="Proteomes" id="UP001279642">
    <property type="component" value="Unassembled WGS sequence"/>
</dbReference>
<dbReference type="SUPFAM" id="SSF58104">
    <property type="entry name" value="Methyl-accepting chemotaxis protein (MCP) signaling domain"/>
    <property type="match status" value="1"/>
</dbReference>
<dbReference type="Gene3D" id="1.10.287.950">
    <property type="entry name" value="Methyl-accepting chemotaxis protein"/>
    <property type="match status" value="1"/>
</dbReference>
<gene>
    <name evidence="1" type="ORF">SMD27_16310</name>
</gene>
<comment type="caution">
    <text evidence="1">The sequence shown here is derived from an EMBL/GenBank/DDBJ whole genome shotgun (WGS) entry which is preliminary data.</text>
</comment>
<accession>A0ABU5EDW8</accession>